<dbReference type="PROSITE" id="PS51419">
    <property type="entry name" value="RAB"/>
    <property type="match status" value="1"/>
</dbReference>
<protein>
    <submittedName>
        <fullName evidence="13">EF-hand calcium-binding domain containing protein 4A</fullName>
    </submittedName>
</protein>
<feature type="transmembrane region" description="Helical" evidence="11">
    <location>
        <begin position="711"/>
        <end position="736"/>
    </location>
</feature>
<reference evidence="13" key="1">
    <citation type="submission" date="2023-04" db="EMBL/GenBank/DDBJ databases">
        <title>Chromosome-level genome of Chaenocephalus aceratus.</title>
        <authorList>
            <person name="Park H."/>
        </authorList>
    </citation>
    <scope>NUCLEOTIDE SEQUENCE</scope>
    <source>
        <strain evidence="13">DE</strain>
        <tissue evidence="13">Muscle</tissue>
    </source>
</reference>
<dbReference type="CDD" id="cd00154">
    <property type="entry name" value="Rab"/>
    <property type="match status" value="1"/>
</dbReference>
<keyword evidence="2 11" id="KW-0812">Transmembrane</keyword>
<dbReference type="InterPro" id="IPR005225">
    <property type="entry name" value="Small_GTP-bd"/>
</dbReference>
<feature type="region of interest" description="Disordered" evidence="10">
    <location>
        <begin position="15"/>
        <end position="59"/>
    </location>
</feature>
<dbReference type="Gene3D" id="3.40.50.880">
    <property type="match status" value="1"/>
</dbReference>
<feature type="region of interest" description="Disordered" evidence="10">
    <location>
        <begin position="416"/>
        <end position="442"/>
    </location>
</feature>
<dbReference type="SUPFAM" id="SSF52317">
    <property type="entry name" value="Class I glutamine amidotransferase-like"/>
    <property type="match status" value="1"/>
</dbReference>
<feature type="domain" description="EF-hand" evidence="12">
    <location>
        <begin position="94"/>
        <end position="129"/>
    </location>
</feature>
<evidence type="ECO:0000256" key="10">
    <source>
        <dbReference type="SAM" id="MobiDB-lite"/>
    </source>
</evidence>
<sequence>MSKWLNDGEVLVGQGSGEAVLVSPRPRGLPSGSPRLGRGARSPLTSPRAREAVPSSPLAETMGKAKELFVLCDKEGKGFITKRDMQRLQGELPLSPEQLETVFESLDRESNGFLTPVEFKTGFGEFVGLDDTTELSQDETEADTEQVDWSQDPSALRLVNILTELGADKVFKDQQELSFVWCELQRERPELLSILEGVLIHAVSHLQDSIRERDSLEQALRRREIEHDQVVRSINEEMENQIREEREKHLAQDSIGKKQRGQELKEELNMREQELENTLTKQKELETRIRQLSCEQVNIKEQNQQLRSLNVQLQEQVESSREQLQLALGQLNVMQLSTAQEQVSKQRSVMKVSRNMQKEKDSLFKQLELLRDMNKRLRDEKDAQQSQKRNPNVTKPLRKQGSVIGNYLLQDKPMKRQLSSSDELEQEKETEVTNSSKRHQPSCRVRCENVEQVQTQSTIVSPQRVFKVVFLGNSAVGKSSLIQHYCTGHFYSNMSATVGIDFQMKTLSLGSTTVTLQLWDTAGQERFSSITEQYYRKADGILAMYDVTQPSSFTAVRGWMDSVKEKMCEGAVLMLLGNKLDLADTHSRRVTTSEGQGLAEQHQALFYECSAKSGCNMEELMTHLARTLVSQLDRKCEDAVLLSQDMTKKLAGAAVLAVGVWTLVEKSDYISLLNSSFYTASAYILIAAGVIVIVTGIIGCCATLKEMRALLIVYLVLLICIFLLEIIAGVLAYITYQELDEELRQNLKQPGEDGVTQAVDKLQQEFKCCGSYNSSDWRDCAWIQEPLNKRLVPDSCCKSPDDLCGLRDHPSNIYKVEGGCIMKLEEFILSQLYILGAVGIGIAFLQGKPIDFVGIDESTARWVQDFNVKPYATPAKLESIDGARYQALLLPDCPGALNDLAHSGSLHRILTHFISQQKPVCAVGHGVSALCCATEGQRWIFSGYSLTGPSVFELVRRPDFANLPLVVEDFVKDSGGSYTASQEDAVHVVIDRHLITGQNMQSTSLAVNNLILLSNAK</sequence>
<feature type="transmembrane region" description="Helical" evidence="11">
    <location>
        <begin position="682"/>
        <end position="704"/>
    </location>
</feature>
<dbReference type="Pfam" id="PF00335">
    <property type="entry name" value="Tetraspanin"/>
    <property type="match status" value="1"/>
</dbReference>
<dbReference type="SMART" id="SM00176">
    <property type="entry name" value="RAN"/>
    <property type="match status" value="1"/>
</dbReference>
<keyword evidence="4" id="KW-0315">Glutamine amidotransferase</keyword>
<dbReference type="InterPro" id="IPR008952">
    <property type="entry name" value="Tetraspanin_EC2_sf"/>
</dbReference>
<gene>
    <name evidence="13" type="ORF">KUDE01_029045</name>
</gene>
<dbReference type="PROSITE" id="PS51421">
    <property type="entry name" value="RAS"/>
    <property type="match status" value="1"/>
</dbReference>
<evidence type="ECO:0000259" key="12">
    <source>
        <dbReference type="PROSITE" id="PS50222"/>
    </source>
</evidence>
<evidence type="ECO:0000256" key="3">
    <source>
        <dbReference type="ARBA" id="ARBA00022741"/>
    </source>
</evidence>
<dbReference type="AlphaFoldDB" id="A0AAD9F495"/>
<keyword evidence="3" id="KW-0547">Nucleotide-binding</keyword>
<dbReference type="Pfam" id="PF00071">
    <property type="entry name" value="Ras"/>
    <property type="match status" value="1"/>
</dbReference>
<dbReference type="InterPro" id="IPR001806">
    <property type="entry name" value="Small_GTPase"/>
</dbReference>
<feature type="compositionally biased region" description="Polar residues" evidence="10">
    <location>
        <begin position="384"/>
        <end position="393"/>
    </location>
</feature>
<evidence type="ECO:0000256" key="8">
    <source>
        <dbReference type="ARBA" id="ARBA00023288"/>
    </source>
</evidence>
<evidence type="ECO:0000256" key="1">
    <source>
        <dbReference type="ARBA" id="ARBA00004141"/>
    </source>
</evidence>
<dbReference type="Gene3D" id="1.10.238.10">
    <property type="entry name" value="EF-hand"/>
    <property type="match status" value="1"/>
</dbReference>
<keyword evidence="8" id="KW-0449">Lipoprotein</keyword>
<dbReference type="PANTHER" id="PTHR47977">
    <property type="entry name" value="RAS-RELATED PROTEIN RAB"/>
    <property type="match status" value="1"/>
</dbReference>
<dbReference type="SMART" id="SM00054">
    <property type="entry name" value="EFh"/>
    <property type="match status" value="2"/>
</dbReference>
<dbReference type="PRINTS" id="PR00449">
    <property type="entry name" value="RASTRNSFRMNG"/>
</dbReference>
<dbReference type="SMART" id="SM00175">
    <property type="entry name" value="RAB"/>
    <property type="match status" value="1"/>
</dbReference>
<name>A0AAD9F495_DISEL</name>
<dbReference type="PROSITE" id="PS50222">
    <property type="entry name" value="EF_HAND_2"/>
    <property type="match status" value="1"/>
</dbReference>
<dbReference type="CDD" id="cd03155">
    <property type="entry name" value="CD151_like_LEL"/>
    <property type="match status" value="1"/>
</dbReference>
<feature type="coiled-coil region" evidence="9">
    <location>
        <begin position="258"/>
        <end position="330"/>
    </location>
</feature>
<keyword evidence="7 11" id="KW-0472">Membrane</keyword>
<dbReference type="InterPro" id="IPR027417">
    <property type="entry name" value="P-loop_NTPase"/>
</dbReference>
<dbReference type="InterPro" id="IPR011992">
    <property type="entry name" value="EF-hand-dom_pair"/>
</dbReference>
<dbReference type="SMART" id="SM00173">
    <property type="entry name" value="RAS"/>
    <property type="match status" value="1"/>
</dbReference>
<feature type="region of interest" description="Disordered" evidence="10">
    <location>
        <begin position="378"/>
        <end position="397"/>
    </location>
</feature>
<evidence type="ECO:0000256" key="4">
    <source>
        <dbReference type="ARBA" id="ARBA00022962"/>
    </source>
</evidence>
<feature type="compositionally biased region" description="Low complexity" evidence="10">
    <location>
        <begin position="23"/>
        <end position="39"/>
    </location>
</feature>
<dbReference type="GO" id="GO:0005525">
    <property type="term" value="F:GTP binding"/>
    <property type="evidence" value="ECO:0007669"/>
    <property type="project" value="UniProtKB-KW"/>
</dbReference>
<dbReference type="Gene3D" id="1.10.1450.10">
    <property type="entry name" value="Tetraspanin"/>
    <property type="match status" value="1"/>
</dbReference>
<dbReference type="Proteomes" id="UP001228049">
    <property type="component" value="Unassembled WGS sequence"/>
</dbReference>
<keyword evidence="6" id="KW-0342">GTP-binding</keyword>
<dbReference type="InterPro" id="IPR018499">
    <property type="entry name" value="Tetraspanin/Peripherin"/>
</dbReference>
<evidence type="ECO:0000313" key="13">
    <source>
        <dbReference type="EMBL" id="KAK1888262.1"/>
    </source>
</evidence>
<comment type="subcellular location">
    <subcellularLocation>
        <location evidence="1">Membrane</location>
        <topology evidence="1">Multi-pass membrane protein</topology>
    </subcellularLocation>
</comment>
<evidence type="ECO:0000256" key="7">
    <source>
        <dbReference type="ARBA" id="ARBA00023136"/>
    </source>
</evidence>
<dbReference type="CDD" id="cd03141">
    <property type="entry name" value="GATase1_Hsp31_like"/>
    <property type="match status" value="1"/>
</dbReference>
<dbReference type="Gene3D" id="3.40.50.300">
    <property type="entry name" value="P-loop containing nucleotide triphosphate hydrolases"/>
    <property type="match status" value="1"/>
</dbReference>
<evidence type="ECO:0000313" key="14">
    <source>
        <dbReference type="Proteomes" id="UP001228049"/>
    </source>
</evidence>
<dbReference type="SMART" id="SM00174">
    <property type="entry name" value="RHO"/>
    <property type="match status" value="1"/>
</dbReference>
<comment type="caution">
    <text evidence="13">The sequence shown here is derived from an EMBL/GenBank/DDBJ whole genome shotgun (WGS) entry which is preliminary data.</text>
</comment>
<dbReference type="PROSITE" id="PS51417">
    <property type="entry name" value="ARF"/>
    <property type="match status" value="1"/>
</dbReference>
<dbReference type="GO" id="GO:0003924">
    <property type="term" value="F:GTPase activity"/>
    <property type="evidence" value="ECO:0007669"/>
    <property type="project" value="InterPro"/>
</dbReference>
<keyword evidence="5 11" id="KW-1133">Transmembrane helix</keyword>
<dbReference type="SUPFAM" id="SSF47473">
    <property type="entry name" value="EF-hand"/>
    <property type="match status" value="1"/>
</dbReference>
<dbReference type="FunFam" id="3.40.50.300:FF:001129">
    <property type="entry name" value="ras-related protein Rab-44 isoform X2"/>
    <property type="match status" value="1"/>
</dbReference>
<dbReference type="EMBL" id="JASDAP010000018">
    <property type="protein sequence ID" value="KAK1888262.1"/>
    <property type="molecule type" value="Genomic_DNA"/>
</dbReference>
<keyword evidence="14" id="KW-1185">Reference proteome</keyword>
<accession>A0AAD9F495</accession>
<dbReference type="InterPro" id="IPR050227">
    <property type="entry name" value="Rab"/>
</dbReference>
<evidence type="ECO:0000256" key="5">
    <source>
        <dbReference type="ARBA" id="ARBA00022989"/>
    </source>
</evidence>
<evidence type="ECO:0000256" key="2">
    <source>
        <dbReference type="ARBA" id="ARBA00022692"/>
    </source>
</evidence>
<dbReference type="GO" id="GO:0005509">
    <property type="term" value="F:calcium ion binding"/>
    <property type="evidence" value="ECO:0007669"/>
    <property type="project" value="InterPro"/>
</dbReference>
<dbReference type="SUPFAM" id="SSF52540">
    <property type="entry name" value="P-loop containing nucleoside triphosphate hydrolases"/>
    <property type="match status" value="1"/>
</dbReference>
<keyword evidence="9" id="KW-0175">Coiled coil</keyword>
<evidence type="ECO:0000256" key="11">
    <source>
        <dbReference type="SAM" id="Phobius"/>
    </source>
</evidence>
<evidence type="ECO:0000256" key="9">
    <source>
        <dbReference type="SAM" id="Coils"/>
    </source>
</evidence>
<dbReference type="GO" id="GO:0016020">
    <property type="term" value="C:membrane"/>
    <property type="evidence" value="ECO:0007669"/>
    <property type="project" value="UniProtKB-SubCell"/>
</dbReference>
<dbReference type="InterPro" id="IPR029062">
    <property type="entry name" value="Class_I_gatase-like"/>
</dbReference>
<dbReference type="NCBIfam" id="TIGR00231">
    <property type="entry name" value="small_GTP"/>
    <property type="match status" value="1"/>
</dbReference>
<dbReference type="PROSITE" id="PS51420">
    <property type="entry name" value="RHO"/>
    <property type="match status" value="1"/>
</dbReference>
<proteinExistence type="predicted"/>
<evidence type="ECO:0000256" key="6">
    <source>
        <dbReference type="ARBA" id="ARBA00023134"/>
    </source>
</evidence>
<dbReference type="SUPFAM" id="SSF48652">
    <property type="entry name" value="Tetraspanin"/>
    <property type="match status" value="1"/>
</dbReference>
<organism evidence="13 14">
    <name type="scientific">Dissostichus eleginoides</name>
    <name type="common">Patagonian toothfish</name>
    <name type="synonym">Dissostichus amissus</name>
    <dbReference type="NCBI Taxonomy" id="100907"/>
    <lineage>
        <taxon>Eukaryota</taxon>
        <taxon>Metazoa</taxon>
        <taxon>Chordata</taxon>
        <taxon>Craniata</taxon>
        <taxon>Vertebrata</taxon>
        <taxon>Euteleostomi</taxon>
        <taxon>Actinopterygii</taxon>
        <taxon>Neopterygii</taxon>
        <taxon>Teleostei</taxon>
        <taxon>Neoteleostei</taxon>
        <taxon>Acanthomorphata</taxon>
        <taxon>Eupercaria</taxon>
        <taxon>Perciformes</taxon>
        <taxon>Notothenioidei</taxon>
        <taxon>Nototheniidae</taxon>
        <taxon>Dissostichus</taxon>
    </lineage>
</organism>
<dbReference type="InterPro" id="IPR002048">
    <property type="entry name" value="EF_hand_dom"/>
</dbReference>